<keyword evidence="1" id="KW-1133">Transmembrane helix</keyword>
<reference evidence="2" key="1">
    <citation type="submission" date="2021-01" db="EMBL/GenBank/DDBJ databases">
        <authorList>
            <consortium name="Genoscope - CEA"/>
            <person name="William W."/>
        </authorList>
    </citation>
    <scope>NUCLEOTIDE SEQUENCE</scope>
</reference>
<dbReference type="OrthoDB" id="2443807at2759"/>
<dbReference type="Proteomes" id="UP000692954">
    <property type="component" value="Unassembled WGS sequence"/>
</dbReference>
<dbReference type="AlphaFoldDB" id="A0A8S1M5H8"/>
<accession>A0A8S1M5H8</accession>
<keyword evidence="1" id="KW-0812">Transmembrane</keyword>
<keyword evidence="3" id="KW-1185">Reference proteome</keyword>
<evidence type="ECO:0000313" key="2">
    <source>
        <dbReference type="EMBL" id="CAD8075029.1"/>
    </source>
</evidence>
<organism evidence="2 3">
    <name type="scientific">Paramecium sonneborni</name>
    <dbReference type="NCBI Taxonomy" id="65129"/>
    <lineage>
        <taxon>Eukaryota</taxon>
        <taxon>Sar</taxon>
        <taxon>Alveolata</taxon>
        <taxon>Ciliophora</taxon>
        <taxon>Intramacronucleata</taxon>
        <taxon>Oligohymenophorea</taxon>
        <taxon>Peniculida</taxon>
        <taxon>Parameciidae</taxon>
        <taxon>Paramecium</taxon>
    </lineage>
</organism>
<evidence type="ECO:0000256" key="1">
    <source>
        <dbReference type="SAM" id="Phobius"/>
    </source>
</evidence>
<evidence type="ECO:0000313" key="3">
    <source>
        <dbReference type="Proteomes" id="UP000692954"/>
    </source>
</evidence>
<keyword evidence="1" id="KW-0472">Membrane</keyword>
<gene>
    <name evidence="2" type="ORF">PSON_ATCC_30995.1.T0330015</name>
</gene>
<feature type="transmembrane region" description="Helical" evidence="1">
    <location>
        <begin position="578"/>
        <end position="598"/>
    </location>
</feature>
<proteinExistence type="predicted"/>
<evidence type="ECO:0008006" key="4">
    <source>
        <dbReference type="Google" id="ProtNLM"/>
    </source>
</evidence>
<protein>
    <recommendedName>
        <fullName evidence="4">Transmembrane protein</fullName>
    </recommendedName>
</protein>
<dbReference type="EMBL" id="CAJJDN010000033">
    <property type="protein sequence ID" value="CAD8075029.1"/>
    <property type="molecule type" value="Genomic_DNA"/>
</dbReference>
<comment type="caution">
    <text evidence="2">The sequence shown here is derived from an EMBL/GenBank/DDBJ whole genome shotgun (WGS) entry which is preliminary data.</text>
</comment>
<name>A0A8S1M5H8_9CILI</name>
<sequence length="689" mass="82525">MKFDCIQSDILNKQIGIKSKSSNSRRKQEILTSIGYQTWFYGKSIQTLKEVELLPFTQEQSSEYIRQYCEVSVKRAIKDFMNFLNNSGDKFYPSMNSSYQGVLWKKILTHQLKINLRIFIQSPRCRSNYNKTLSFRFFQSYMNRLNDLIEKRASQIMGLTKIQYSNQKCKQKSLYEYPIYDGIDCLCDANIIVAAFKLNLFTAYDFYETFVSFYHIQQLQNYKGFGKTFNYETTLNDLQEFSLYLALDMTTNQLTQVNYKQRGNFQLAKCFKQGQDQNTWEDYYFDDQNIVIQQNSVYYQGQNEAYMRLIINQFKSFLQLNIFQICFKEKLKNKMSRFYVEIYTTINQIQINLIYLQITIQVQQNYQDQKQTTVNYTIIQQQKSIKINSSSIKYYILLIKQIMYEFIIFSQFQTHIPIKYTENYIFQNQKLMKLTFQIIISTSNVILTKLNNLTFFSSNLNPTQFKNVSIESCNFNSATIEYANWKNIICKEKQTLIGHKKNQLKVYSSQRMKKNQYQKVKMAQLKFGKGMKKKCLNFQMISKLFLLLILKNKIFQHAQLNNQFKYYNAMILLWRKQFLFIIIIIQALYYLLINNILLQKISRQFSIFGKSKPYKQIPTPKVINQNCHCQQTHICFTQQCQIKSQFCKLENFKIIQRLQYYHLQLIHQLFLMMIKYQLQDQIIKQIFGV</sequence>